<accession>A0A6P1TKD5</accession>
<proteinExistence type="predicted"/>
<keyword evidence="3" id="KW-1185">Reference proteome</keyword>
<protein>
    <submittedName>
        <fullName evidence="2">Uncharacterized protein</fullName>
    </submittedName>
</protein>
<dbReference type="EMBL" id="CP048000">
    <property type="protein sequence ID" value="QHQ60105.1"/>
    <property type="molecule type" value="Genomic_DNA"/>
</dbReference>
<keyword evidence="1" id="KW-0802">TPR repeat</keyword>
<dbReference type="AlphaFoldDB" id="A0A6P1TKD5"/>
<dbReference type="SUPFAM" id="SSF48452">
    <property type="entry name" value="TPR-like"/>
    <property type="match status" value="1"/>
</dbReference>
<evidence type="ECO:0000256" key="1">
    <source>
        <dbReference type="PROSITE-ProRule" id="PRU00339"/>
    </source>
</evidence>
<dbReference type="RefSeq" id="WP_161836940.1">
    <property type="nucleotide sequence ID" value="NZ_CP048000.1"/>
</dbReference>
<dbReference type="KEGG" id="anr:Ana3638_04320"/>
<evidence type="ECO:0000313" key="2">
    <source>
        <dbReference type="EMBL" id="QHQ60105.1"/>
    </source>
</evidence>
<dbReference type="InterPro" id="IPR019734">
    <property type="entry name" value="TPR_rpt"/>
</dbReference>
<evidence type="ECO:0000313" key="3">
    <source>
        <dbReference type="Proteomes" id="UP000464314"/>
    </source>
</evidence>
<reference evidence="2 3" key="1">
    <citation type="submission" date="2020-01" db="EMBL/GenBank/DDBJ databases">
        <title>Genome analysis of Anaerocolumna sp. CBA3638.</title>
        <authorList>
            <person name="Kim J."/>
            <person name="Roh S.W."/>
        </authorList>
    </citation>
    <scope>NUCLEOTIDE SEQUENCE [LARGE SCALE GENOMIC DNA]</scope>
    <source>
        <strain evidence="2 3">CBA3638</strain>
    </source>
</reference>
<dbReference type="PROSITE" id="PS50005">
    <property type="entry name" value="TPR"/>
    <property type="match status" value="1"/>
</dbReference>
<dbReference type="Proteomes" id="UP000464314">
    <property type="component" value="Chromosome"/>
</dbReference>
<name>A0A6P1TKD5_9FIRM</name>
<gene>
    <name evidence="2" type="ORF">Ana3638_04320</name>
</gene>
<dbReference type="InterPro" id="IPR011990">
    <property type="entry name" value="TPR-like_helical_dom_sf"/>
</dbReference>
<organism evidence="2 3">
    <name type="scientific">Anaerocolumna sedimenticola</name>
    <dbReference type="NCBI Taxonomy" id="2696063"/>
    <lineage>
        <taxon>Bacteria</taxon>
        <taxon>Bacillati</taxon>
        <taxon>Bacillota</taxon>
        <taxon>Clostridia</taxon>
        <taxon>Lachnospirales</taxon>
        <taxon>Lachnospiraceae</taxon>
        <taxon>Anaerocolumna</taxon>
    </lineage>
</organism>
<sequence>MYDYEMMSGKLRMYMKDAVSNLKNNEYEESYKLIMKAINIDPNAAEPHNLLGIWYEFKGENDLARKHYRISYVLNPTYKPASVNLERVSTLFPYKNIEVDFGDVNTDISNQGTKETHLKEAN</sequence>
<feature type="repeat" description="TPR" evidence="1">
    <location>
        <begin position="11"/>
        <end position="44"/>
    </location>
</feature>
<dbReference type="Gene3D" id="1.25.40.10">
    <property type="entry name" value="Tetratricopeptide repeat domain"/>
    <property type="match status" value="1"/>
</dbReference>